<dbReference type="InterPro" id="IPR001790">
    <property type="entry name" value="Ribosomal_uL10"/>
</dbReference>
<dbReference type="Pfam" id="PF00466">
    <property type="entry name" value="Ribosomal_L10"/>
    <property type="match status" value="1"/>
</dbReference>
<evidence type="ECO:0000256" key="3">
    <source>
        <dbReference type="ARBA" id="ARBA00022980"/>
    </source>
</evidence>
<keyword evidence="3 6" id="KW-0689">Ribosomal protein</keyword>
<reference evidence="7" key="1">
    <citation type="submission" date="2019-02" db="EMBL/GenBank/DDBJ databases">
        <authorList>
            <person name="Gruber-Vodicka R. H."/>
            <person name="Seah K. B. B."/>
        </authorList>
    </citation>
    <scope>NUCLEOTIDE SEQUENCE</scope>
    <source>
        <strain evidence="8">BECK_BZ106</strain>
        <strain evidence="7">BECK_BZ15</strain>
    </source>
</reference>
<dbReference type="PANTHER" id="PTHR11560">
    <property type="entry name" value="39S RIBOSOMAL PROTEIN L10, MITOCHONDRIAL"/>
    <property type="match status" value="1"/>
</dbReference>
<dbReference type="InterPro" id="IPR002363">
    <property type="entry name" value="Ribosomal_uL10_CS_bac"/>
</dbReference>
<dbReference type="InterPro" id="IPR043141">
    <property type="entry name" value="Ribosomal_uL10-like_sf"/>
</dbReference>
<comment type="similarity">
    <text evidence="2 6">Belongs to the universal ribosomal protein uL10 family.</text>
</comment>
<evidence type="ECO:0000256" key="4">
    <source>
        <dbReference type="ARBA" id="ARBA00023274"/>
    </source>
</evidence>
<keyword evidence="6" id="KW-0699">rRNA-binding</keyword>
<dbReference type="GO" id="GO:0015934">
    <property type="term" value="C:large ribosomal subunit"/>
    <property type="evidence" value="ECO:0007669"/>
    <property type="project" value="InterPro"/>
</dbReference>
<dbReference type="PROSITE" id="PS01109">
    <property type="entry name" value="RIBOSOMAL_L10"/>
    <property type="match status" value="1"/>
</dbReference>
<dbReference type="InterPro" id="IPR047865">
    <property type="entry name" value="Ribosomal_uL10_bac_type"/>
</dbReference>
<dbReference type="Gene3D" id="3.30.70.1730">
    <property type="match status" value="1"/>
</dbReference>
<comment type="function">
    <text evidence="1 6">Forms part of the ribosomal stalk, playing a central role in the interaction of the ribosome with GTP-bound translation factors.</text>
</comment>
<protein>
    <recommendedName>
        <fullName evidence="5 6">Large ribosomal subunit protein uL10</fullName>
    </recommendedName>
</protein>
<dbReference type="CDD" id="cd05797">
    <property type="entry name" value="Ribosomal_L10"/>
    <property type="match status" value="1"/>
</dbReference>
<dbReference type="HAMAP" id="MF_00362">
    <property type="entry name" value="Ribosomal_uL10"/>
    <property type="match status" value="1"/>
</dbReference>
<evidence type="ECO:0000313" key="8">
    <source>
        <dbReference type="EMBL" id="VFJ63972.1"/>
    </source>
</evidence>
<dbReference type="NCBIfam" id="NF000955">
    <property type="entry name" value="PRK00099.1-1"/>
    <property type="match status" value="1"/>
</dbReference>
<dbReference type="SUPFAM" id="SSF160369">
    <property type="entry name" value="Ribosomal protein L10-like"/>
    <property type="match status" value="1"/>
</dbReference>
<sequence>MPLTLEQKKSVVAEVTNIAQSASSVVAAEYRGLTVSEITELREQAKRVDVYLRVVPNTLARRALDDTEFACIREHLVGPLILAFSKAEASDSARLLSNFAKTNEKLIVKFAVYGEKLLEGADIGALAAMPTREVALGMLLSVMKAPMAKLVRTLAEPHSRLVRTLGAIRDQKQAA</sequence>
<evidence type="ECO:0000256" key="6">
    <source>
        <dbReference type="HAMAP-Rule" id="MF_00362"/>
    </source>
</evidence>
<evidence type="ECO:0000256" key="5">
    <source>
        <dbReference type="ARBA" id="ARBA00035202"/>
    </source>
</evidence>
<dbReference type="Gene3D" id="6.10.250.2350">
    <property type="match status" value="2"/>
</dbReference>
<name>A0A450SPA9_9GAMM</name>
<evidence type="ECO:0000313" key="7">
    <source>
        <dbReference type="EMBL" id="VFJ55780.1"/>
    </source>
</evidence>
<dbReference type="AlphaFoldDB" id="A0A450SPA9"/>
<dbReference type="EMBL" id="CAADFD010000089">
    <property type="protein sequence ID" value="VFJ63972.1"/>
    <property type="molecule type" value="Genomic_DNA"/>
</dbReference>
<accession>A0A450SPA9</accession>
<proteinExistence type="inferred from homology"/>
<dbReference type="GO" id="GO:0006412">
    <property type="term" value="P:translation"/>
    <property type="evidence" value="ECO:0007669"/>
    <property type="project" value="UniProtKB-UniRule"/>
</dbReference>
<keyword evidence="4 6" id="KW-0687">Ribonucleoprotein</keyword>
<dbReference type="InterPro" id="IPR022973">
    <property type="entry name" value="Ribosomal_uL10_bac"/>
</dbReference>
<comment type="subunit">
    <text evidence="6">Part of the ribosomal stalk of the 50S ribosomal subunit. The N-terminus interacts with L11 and the large rRNA to form the base of the stalk. The C-terminus forms an elongated spine to which L12 dimers bind in a sequential fashion forming a multimeric L10(L12)X complex.</text>
</comment>
<dbReference type="GO" id="GO:0003735">
    <property type="term" value="F:structural constituent of ribosome"/>
    <property type="evidence" value="ECO:0007669"/>
    <property type="project" value="InterPro"/>
</dbReference>
<gene>
    <name evidence="6" type="primary">rplJ</name>
    <name evidence="7" type="ORF">BECKFW1821A_GA0114235_10566</name>
    <name evidence="8" type="ORF">BECKFW1821B_GA0114236_10896</name>
</gene>
<organism evidence="7">
    <name type="scientific">Candidatus Kentrum sp. FW</name>
    <dbReference type="NCBI Taxonomy" id="2126338"/>
    <lineage>
        <taxon>Bacteria</taxon>
        <taxon>Pseudomonadati</taxon>
        <taxon>Pseudomonadota</taxon>
        <taxon>Gammaproteobacteria</taxon>
        <taxon>Candidatus Kentrum</taxon>
    </lineage>
</organism>
<dbReference type="GO" id="GO:0070180">
    <property type="term" value="F:large ribosomal subunit rRNA binding"/>
    <property type="evidence" value="ECO:0007669"/>
    <property type="project" value="UniProtKB-UniRule"/>
</dbReference>
<keyword evidence="6" id="KW-0694">RNA-binding</keyword>
<evidence type="ECO:0000256" key="2">
    <source>
        <dbReference type="ARBA" id="ARBA00008889"/>
    </source>
</evidence>
<dbReference type="EMBL" id="CAADEW010000056">
    <property type="protein sequence ID" value="VFJ55780.1"/>
    <property type="molecule type" value="Genomic_DNA"/>
</dbReference>
<evidence type="ECO:0000256" key="1">
    <source>
        <dbReference type="ARBA" id="ARBA00002633"/>
    </source>
</evidence>